<keyword evidence="9" id="KW-1185">Reference proteome</keyword>
<dbReference type="InterPro" id="IPR050073">
    <property type="entry name" value="2-IPM_HCS-like"/>
</dbReference>
<evidence type="ECO:0000256" key="5">
    <source>
        <dbReference type="ARBA" id="ARBA00022679"/>
    </source>
</evidence>
<dbReference type="InterPro" id="IPR036230">
    <property type="entry name" value="LeuA_allosteric_dom_sf"/>
</dbReference>
<dbReference type="GO" id="GO:0009098">
    <property type="term" value="P:L-leucine biosynthetic process"/>
    <property type="evidence" value="ECO:0007669"/>
    <property type="project" value="UniProtKB-KW"/>
</dbReference>
<dbReference type="Pfam" id="PF08502">
    <property type="entry name" value="LeuA_dimer"/>
    <property type="match status" value="1"/>
</dbReference>
<feature type="domain" description="Pyruvate carboxyltransferase" evidence="7">
    <location>
        <begin position="1"/>
        <end position="53"/>
    </location>
</feature>
<keyword evidence="6" id="KW-0100">Branched-chain amino acid biosynthesis</keyword>
<dbReference type="EC" id="2.3.3.13" evidence="2"/>
<evidence type="ECO:0000256" key="4">
    <source>
        <dbReference type="ARBA" id="ARBA00022605"/>
    </source>
</evidence>
<dbReference type="GO" id="GO:0009507">
    <property type="term" value="C:chloroplast"/>
    <property type="evidence" value="ECO:0007669"/>
    <property type="project" value="TreeGrafter"/>
</dbReference>
<dbReference type="InterPro" id="IPR013709">
    <property type="entry name" value="2-isopropylmalate_synth_dimer"/>
</dbReference>
<dbReference type="AlphaFoldDB" id="A0A5P1F6V2"/>
<dbReference type="Gene3D" id="3.20.20.70">
    <property type="entry name" value="Aldolase class I"/>
    <property type="match status" value="1"/>
</dbReference>
<evidence type="ECO:0000259" key="7">
    <source>
        <dbReference type="PROSITE" id="PS50991"/>
    </source>
</evidence>
<dbReference type="SMART" id="SM00917">
    <property type="entry name" value="LeuA_dimer"/>
    <property type="match status" value="1"/>
</dbReference>
<dbReference type="Proteomes" id="UP000243459">
    <property type="component" value="Chromosome 4"/>
</dbReference>
<evidence type="ECO:0000256" key="3">
    <source>
        <dbReference type="ARBA" id="ARBA00022430"/>
    </source>
</evidence>
<dbReference type="Gramene" id="ONK72449">
    <property type="protein sequence ID" value="ONK72449"/>
    <property type="gene ID" value="A4U43_C04F19550"/>
</dbReference>
<comment type="catalytic activity">
    <reaction evidence="1">
        <text>3-methyl-2-oxobutanoate + acetyl-CoA + H2O = (2S)-2-isopropylmalate + CoA + H(+)</text>
        <dbReference type="Rhea" id="RHEA:21524"/>
        <dbReference type="ChEBI" id="CHEBI:1178"/>
        <dbReference type="ChEBI" id="CHEBI:11851"/>
        <dbReference type="ChEBI" id="CHEBI:15377"/>
        <dbReference type="ChEBI" id="CHEBI:15378"/>
        <dbReference type="ChEBI" id="CHEBI:57287"/>
        <dbReference type="ChEBI" id="CHEBI:57288"/>
        <dbReference type="EC" id="2.3.3.13"/>
    </reaction>
</comment>
<dbReference type="Pfam" id="PF00682">
    <property type="entry name" value="HMGL-like"/>
    <property type="match status" value="1"/>
</dbReference>
<dbReference type="FunFam" id="1.10.238.260:FF:000001">
    <property type="entry name" value="2-isopropylmalate synthase"/>
    <property type="match status" value="1"/>
</dbReference>
<organism evidence="8 9">
    <name type="scientific">Asparagus officinalis</name>
    <name type="common">Garden asparagus</name>
    <dbReference type="NCBI Taxonomy" id="4686"/>
    <lineage>
        <taxon>Eukaryota</taxon>
        <taxon>Viridiplantae</taxon>
        <taxon>Streptophyta</taxon>
        <taxon>Embryophyta</taxon>
        <taxon>Tracheophyta</taxon>
        <taxon>Spermatophyta</taxon>
        <taxon>Magnoliopsida</taxon>
        <taxon>Liliopsida</taxon>
        <taxon>Asparagales</taxon>
        <taxon>Asparagaceae</taxon>
        <taxon>Asparagoideae</taxon>
        <taxon>Asparagus</taxon>
    </lineage>
</organism>
<dbReference type="SUPFAM" id="SSF51569">
    <property type="entry name" value="Aldolase"/>
    <property type="match status" value="1"/>
</dbReference>
<gene>
    <name evidence="8" type="ORF">A4U43_C04F19550</name>
</gene>
<dbReference type="InterPro" id="IPR054691">
    <property type="entry name" value="LeuA/HCS_post-cat"/>
</dbReference>
<evidence type="ECO:0000256" key="6">
    <source>
        <dbReference type="ARBA" id="ARBA00023304"/>
    </source>
</evidence>
<accession>A0A5P1F6V2</accession>
<dbReference type="Pfam" id="PF22617">
    <property type="entry name" value="HCS_D2"/>
    <property type="match status" value="1"/>
</dbReference>
<dbReference type="PANTHER" id="PTHR10277">
    <property type="entry name" value="HOMOCITRATE SYNTHASE-RELATED"/>
    <property type="match status" value="1"/>
</dbReference>
<evidence type="ECO:0000313" key="9">
    <source>
        <dbReference type="Proteomes" id="UP000243459"/>
    </source>
</evidence>
<dbReference type="InterPro" id="IPR013785">
    <property type="entry name" value="Aldolase_TIM"/>
</dbReference>
<dbReference type="SUPFAM" id="SSF110921">
    <property type="entry name" value="2-isopropylmalate synthase LeuA, allosteric (dimerisation) domain"/>
    <property type="match status" value="1"/>
</dbReference>
<evidence type="ECO:0000256" key="1">
    <source>
        <dbReference type="ARBA" id="ARBA00000064"/>
    </source>
</evidence>
<dbReference type="PANTHER" id="PTHR10277:SF9">
    <property type="entry name" value="2-ISOPROPYLMALATE SYNTHASE 1, CHLOROPLASTIC-RELATED"/>
    <property type="match status" value="1"/>
</dbReference>
<dbReference type="PROSITE" id="PS50991">
    <property type="entry name" value="PYR_CT"/>
    <property type="match status" value="1"/>
</dbReference>
<sequence length="315" mass="33697">MAAEGGARQLEVSVNGIGERAGNAALEEVVMALKCRKEILGGLYTGINTKHIVPISKMVMEYTGLHVQPHKAIVGANAFSHESGIHQDGVLKFRGTYEIISHEDIGLSQSNESIVLGKLSGRHAIKTQLLKLGYDIDGKDLDDIFMRFKEVAKTKKRVTDADIESLVTSKSIQAKAMWSLGNIQVTHGNVGFSTATVKLLSLDGREKIACAVGEGPIDASYKAINSIVQVPITIAKHVTSALEGTNAISSTRVVIYEQNNNLSVTSTEEPNFHTFSGDGADMDTVISSAQAYLNALNKLLAFNDLSAGKSSNGKV</sequence>
<reference evidence="9" key="1">
    <citation type="journal article" date="2017" name="Nat. Commun.">
        <title>The asparagus genome sheds light on the origin and evolution of a young Y chromosome.</title>
        <authorList>
            <person name="Harkess A."/>
            <person name="Zhou J."/>
            <person name="Xu C."/>
            <person name="Bowers J.E."/>
            <person name="Van der Hulst R."/>
            <person name="Ayyampalayam S."/>
            <person name="Mercati F."/>
            <person name="Riccardi P."/>
            <person name="McKain M.R."/>
            <person name="Kakrana A."/>
            <person name="Tang H."/>
            <person name="Ray J."/>
            <person name="Groenendijk J."/>
            <person name="Arikit S."/>
            <person name="Mathioni S.M."/>
            <person name="Nakano M."/>
            <person name="Shan H."/>
            <person name="Telgmann-Rauber A."/>
            <person name="Kanno A."/>
            <person name="Yue Z."/>
            <person name="Chen H."/>
            <person name="Li W."/>
            <person name="Chen Y."/>
            <person name="Xu X."/>
            <person name="Zhang Y."/>
            <person name="Luo S."/>
            <person name="Chen H."/>
            <person name="Gao J."/>
            <person name="Mao Z."/>
            <person name="Pires J.C."/>
            <person name="Luo M."/>
            <person name="Kudrna D."/>
            <person name="Wing R.A."/>
            <person name="Meyers B.C."/>
            <person name="Yi K."/>
            <person name="Kong H."/>
            <person name="Lavrijsen P."/>
            <person name="Sunseri F."/>
            <person name="Falavigna A."/>
            <person name="Ye Y."/>
            <person name="Leebens-Mack J.H."/>
            <person name="Chen G."/>
        </authorList>
    </citation>
    <scope>NUCLEOTIDE SEQUENCE [LARGE SCALE GENOMIC DNA]</scope>
    <source>
        <strain evidence="9">cv. DH0086</strain>
    </source>
</reference>
<name>A0A5P1F6V2_ASPOF</name>
<evidence type="ECO:0000313" key="8">
    <source>
        <dbReference type="EMBL" id="ONK72449.1"/>
    </source>
</evidence>
<keyword evidence="4" id="KW-0028">Amino-acid biosynthesis</keyword>
<protein>
    <recommendedName>
        <fullName evidence="2">2-isopropylmalate synthase</fullName>
        <ecNumber evidence="2">2.3.3.13</ecNumber>
    </recommendedName>
</protein>
<keyword evidence="3" id="KW-0432">Leucine biosynthesis</keyword>
<dbReference type="InterPro" id="IPR000891">
    <property type="entry name" value="PYR_CT"/>
</dbReference>
<proteinExistence type="predicted"/>
<keyword evidence="5" id="KW-0808">Transferase</keyword>
<dbReference type="Gene3D" id="1.10.238.260">
    <property type="match status" value="1"/>
</dbReference>
<evidence type="ECO:0000256" key="2">
    <source>
        <dbReference type="ARBA" id="ARBA00012973"/>
    </source>
</evidence>
<dbReference type="GO" id="GO:0003852">
    <property type="term" value="F:2-isopropylmalate synthase activity"/>
    <property type="evidence" value="ECO:0007669"/>
    <property type="project" value="UniProtKB-EC"/>
</dbReference>
<dbReference type="Gene3D" id="3.30.160.270">
    <property type="match status" value="1"/>
</dbReference>
<dbReference type="EMBL" id="CM007384">
    <property type="protein sequence ID" value="ONK72449.1"/>
    <property type="molecule type" value="Genomic_DNA"/>
</dbReference>